<comment type="subcellular location">
    <subcellularLocation>
        <location evidence="1">Cytoplasm</location>
    </subcellularLocation>
</comment>
<name>A0A640USB3_9ACTN</name>
<proteinExistence type="inferred from homology"/>
<dbReference type="PANTHER" id="PTHR11579">
    <property type="entry name" value="PROTEIN-L-ISOASPARTATE O-METHYLTRANSFERASE"/>
    <property type="match status" value="1"/>
</dbReference>
<keyword evidence="7 12" id="KW-0808">Transferase</keyword>
<evidence type="ECO:0000256" key="9">
    <source>
        <dbReference type="ARBA" id="ARBA00030757"/>
    </source>
</evidence>
<evidence type="ECO:0000256" key="3">
    <source>
        <dbReference type="ARBA" id="ARBA00011890"/>
    </source>
</evidence>
<dbReference type="GO" id="GO:0004719">
    <property type="term" value="F:protein-L-isoaspartate (D-aspartate) O-methyltransferase activity"/>
    <property type="evidence" value="ECO:0007669"/>
    <property type="project" value="UniProtKB-EC"/>
</dbReference>
<dbReference type="InterPro" id="IPR029063">
    <property type="entry name" value="SAM-dependent_MTases_sf"/>
</dbReference>
<dbReference type="GO" id="GO:0005737">
    <property type="term" value="C:cytoplasm"/>
    <property type="evidence" value="ECO:0007669"/>
    <property type="project" value="UniProtKB-SubCell"/>
</dbReference>
<evidence type="ECO:0000256" key="11">
    <source>
        <dbReference type="ARBA" id="ARBA00031350"/>
    </source>
</evidence>
<evidence type="ECO:0000256" key="1">
    <source>
        <dbReference type="ARBA" id="ARBA00004496"/>
    </source>
</evidence>
<evidence type="ECO:0000256" key="7">
    <source>
        <dbReference type="ARBA" id="ARBA00022679"/>
    </source>
</evidence>
<evidence type="ECO:0000313" key="13">
    <source>
        <dbReference type="Proteomes" id="UP000431826"/>
    </source>
</evidence>
<evidence type="ECO:0000256" key="6">
    <source>
        <dbReference type="ARBA" id="ARBA00022603"/>
    </source>
</evidence>
<dbReference type="AlphaFoldDB" id="A0A640USB3"/>
<comment type="caution">
    <text evidence="12">The sequence shown here is derived from an EMBL/GenBank/DDBJ whole genome shotgun (WGS) entry which is preliminary data.</text>
</comment>
<evidence type="ECO:0000256" key="5">
    <source>
        <dbReference type="ARBA" id="ARBA00022490"/>
    </source>
</evidence>
<keyword evidence="6 12" id="KW-0489">Methyltransferase</keyword>
<dbReference type="PROSITE" id="PS01279">
    <property type="entry name" value="PCMT"/>
    <property type="match status" value="1"/>
</dbReference>
<organism evidence="12 13">
    <name type="scientific">Streptomyces tubercidicus</name>
    <dbReference type="NCBI Taxonomy" id="47759"/>
    <lineage>
        <taxon>Bacteria</taxon>
        <taxon>Bacillati</taxon>
        <taxon>Actinomycetota</taxon>
        <taxon>Actinomycetes</taxon>
        <taxon>Kitasatosporales</taxon>
        <taxon>Streptomycetaceae</taxon>
        <taxon>Streptomyces</taxon>
    </lineage>
</organism>
<evidence type="ECO:0000256" key="10">
    <source>
        <dbReference type="ARBA" id="ARBA00031323"/>
    </source>
</evidence>
<dbReference type="GO" id="GO:0032259">
    <property type="term" value="P:methylation"/>
    <property type="evidence" value="ECO:0007669"/>
    <property type="project" value="UniProtKB-KW"/>
</dbReference>
<dbReference type="CDD" id="cd02440">
    <property type="entry name" value="AdoMet_MTases"/>
    <property type="match status" value="1"/>
</dbReference>
<keyword evidence="13" id="KW-1185">Reference proteome</keyword>
<evidence type="ECO:0000256" key="4">
    <source>
        <dbReference type="ARBA" id="ARBA00013346"/>
    </source>
</evidence>
<dbReference type="PANTHER" id="PTHR11579:SF0">
    <property type="entry name" value="PROTEIN-L-ISOASPARTATE(D-ASPARTATE) O-METHYLTRANSFERASE"/>
    <property type="match status" value="1"/>
</dbReference>
<gene>
    <name evidence="12" type="primary">pcm_1</name>
    <name evidence="12" type="ORF">Stube_31400</name>
</gene>
<comment type="similarity">
    <text evidence="2">Belongs to the methyltransferase superfamily. L-isoaspartyl/D-aspartyl protein methyltransferase family.</text>
</comment>
<dbReference type="EMBL" id="BLIR01000001">
    <property type="protein sequence ID" value="GFE38467.1"/>
    <property type="molecule type" value="Genomic_DNA"/>
</dbReference>
<dbReference type="Pfam" id="PF01135">
    <property type="entry name" value="PCMT"/>
    <property type="match status" value="1"/>
</dbReference>
<dbReference type="Gene3D" id="3.40.50.150">
    <property type="entry name" value="Vaccinia Virus protein VP39"/>
    <property type="match status" value="1"/>
</dbReference>
<evidence type="ECO:0000256" key="2">
    <source>
        <dbReference type="ARBA" id="ARBA00005369"/>
    </source>
</evidence>
<keyword evidence="5" id="KW-0963">Cytoplasm</keyword>
<keyword evidence="8" id="KW-0949">S-adenosyl-L-methionine</keyword>
<dbReference type="Proteomes" id="UP000431826">
    <property type="component" value="Unassembled WGS sequence"/>
</dbReference>
<dbReference type="InterPro" id="IPR000682">
    <property type="entry name" value="PCMT"/>
</dbReference>
<reference evidence="12 13" key="1">
    <citation type="submission" date="2019-12" db="EMBL/GenBank/DDBJ databases">
        <title>Whole genome shotgun sequence of Streptomyces tubercidicus NBRC 13090.</title>
        <authorList>
            <person name="Ichikawa N."/>
            <person name="Kimura A."/>
            <person name="Kitahashi Y."/>
            <person name="Komaki H."/>
            <person name="Tamura T."/>
        </authorList>
    </citation>
    <scope>NUCLEOTIDE SEQUENCE [LARGE SCALE GENOMIC DNA]</scope>
    <source>
        <strain evidence="12 13">NBRC 13090</strain>
    </source>
</reference>
<dbReference type="SUPFAM" id="SSF53335">
    <property type="entry name" value="S-adenosyl-L-methionine-dependent methyltransferases"/>
    <property type="match status" value="1"/>
</dbReference>
<evidence type="ECO:0000256" key="8">
    <source>
        <dbReference type="ARBA" id="ARBA00022691"/>
    </source>
</evidence>
<sequence length="385" mass="41971">MTSRPPMPDEALGDLLDQIAEHLGSPVPAHLSAALRAVPRHLFLPPTLWLRDGSGDYEPCERETAPERWWRAAYRDVPLVTQFAEGPDGTRAPSSSASMPSVVVRMLKALDARQGHSVLEIGTGTGFNAALLSSLCGAEQVTSLDIDPELTRRAQRALKASGQQPDVVCADGAAGWRPNAPYDRIIATCSVRTVPLPWLEQTVTGGRLVIPWDTPWCNYGTLLATKQADGTAEGSLAPYGSFMLMRAQQVDAELRGDIPHAGREPERSTTSLSPWAVAGSDLDAQLYIGLRVPGAWHMWETEPESAHVRLWLADGRTDSCACVDYDGQQTSAFAVSQYGARKLWDEVARVYEEYVAVGRPGVDRHRLRIIPDGRSTRLEVSVPTA</sequence>
<protein>
    <recommendedName>
        <fullName evidence="4">Protein-L-isoaspartate O-methyltransferase</fullName>
        <ecNumber evidence="3">2.1.1.77</ecNumber>
    </recommendedName>
    <alternativeName>
        <fullName evidence="11">L-isoaspartyl protein carboxyl methyltransferase</fullName>
    </alternativeName>
    <alternativeName>
        <fullName evidence="9">Protein L-isoaspartyl methyltransferase</fullName>
    </alternativeName>
    <alternativeName>
        <fullName evidence="10">Protein-beta-aspartate methyltransferase</fullName>
    </alternativeName>
</protein>
<accession>A0A640USB3</accession>
<evidence type="ECO:0000313" key="12">
    <source>
        <dbReference type="EMBL" id="GFE38467.1"/>
    </source>
</evidence>
<dbReference type="EC" id="2.1.1.77" evidence="3"/>